<feature type="signal peptide" evidence="1">
    <location>
        <begin position="1"/>
        <end position="16"/>
    </location>
</feature>
<dbReference type="Proteomes" id="UP000002432">
    <property type="component" value="Chromosome"/>
</dbReference>
<organism evidence="2 3">
    <name type="scientific">Koribacter versatilis (strain Ellin345)</name>
    <dbReference type="NCBI Taxonomy" id="204669"/>
    <lineage>
        <taxon>Bacteria</taxon>
        <taxon>Pseudomonadati</taxon>
        <taxon>Acidobacteriota</taxon>
        <taxon>Terriglobia</taxon>
        <taxon>Terriglobales</taxon>
        <taxon>Candidatus Korobacteraceae</taxon>
        <taxon>Candidatus Korobacter</taxon>
    </lineage>
</organism>
<proteinExistence type="predicted"/>
<dbReference type="EnsemblBacteria" id="ABF40763">
    <property type="protein sequence ID" value="ABF40763"/>
    <property type="gene ID" value="Acid345_1762"/>
</dbReference>
<dbReference type="OrthoDB" id="101814at2"/>
<dbReference type="KEGG" id="aba:Acid345_1762"/>
<dbReference type="RefSeq" id="WP_011522565.1">
    <property type="nucleotide sequence ID" value="NC_008009.1"/>
</dbReference>
<evidence type="ECO:0000313" key="3">
    <source>
        <dbReference type="Proteomes" id="UP000002432"/>
    </source>
</evidence>
<accession>Q1IQT7</accession>
<protein>
    <submittedName>
        <fullName evidence="2">Uncharacterized protein</fullName>
    </submittedName>
</protein>
<dbReference type="HOGENOM" id="CLU_939366_0_0_0"/>
<keyword evidence="1" id="KW-0732">Signal</keyword>
<dbReference type="STRING" id="204669.Acid345_1762"/>
<sequence length="296" mass="32891">MRLVVMLAISTLTVCAAAQQSGSPVPAPEVPAPPVVERLMPESDCVKLAQGMQHSDSLLSFCDWVLTFRERLPNILADEKMDRQFFRPVGWNPSDTITMTAHYDGGRVEYAGLAVNGIPTTKTIFQLNGAWSTGELGASLEGLVADVRASRFKFDKEIVGEHGEKLLSYEFKVRRAENGSWALGAAGNRRFIPGYEGKIVIDEATGHCVEFERMTTDVDPKFPVKMVKMKVRYDDVRLADNTNFALPVSAESFSCMGKVMGEMYKNCAKVEVIFQHWRKFGAEHRILPEGNTLPPN</sequence>
<evidence type="ECO:0000256" key="1">
    <source>
        <dbReference type="SAM" id="SignalP"/>
    </source>
</evidence>
<name>Q1IQT7_KORVE</name>
<evidence type="ECO:0000313" key="2">
    <source>
        <dbReference type="EMBL" id="ABF40763.1"/>
    </source>
</evidence>
<reference evidence="2 3" key="1">
    <citation type="journal article" date="2009" name="Appl. Environ. Microbiol.">
        <title>Three genomes from the phylum Acidobacteria provide insight into the lifestyles of these microorganisms in soils.</title>
        <authorList>
            <person name="Ward N.L."/>
            <person name="Challacombe J.F."/>
            <person name="Janssen P.H."/>
            <person name="Henrissat B."/>
            <person name="Coutinho P.M."/>
            <person name="Wu M."/>
            <person name="Xie G."/>
            <person name="Haft D.H."/>
            <person name="Sait M."/>
            <person name="Badger J."/>
            <person name="Barabote R.D."/>
            <person name="Bradley B."/>
            <person name="Brettin T.S."/>
            <person name="Brinkac L.M."/>
            <person name="Bruce D."/>
            <person name="Creasy T."/>
            <person name="Daugherty S.C."/>
            <person name="Davidsen T.M."/>
            <person name="DeBoy R.T."/>
            <person name="Detter J.C."/>
            <person name="Dodson R.J."/>
            <person name="Durkin A.S."/>
            <person name="Ganapathy A."/>
            <person name="Gwinn-Giglio M."/>
            <person name="Han C.S."/>
            <person name="Khouri H."/>
            <person name="Kiss H."/>
            <person name="Kothari S.P."/>
            <person name="Madupu R."/>
            <person name="Nelson K.E."/>
            <person name="Nelson W.C."/>
            <person name="Paulsen I."/>
            <person name="Penn K."/>
            <person name="Ren Q."/>
            <person name="Rosovitz M.J."/>
            <person name="Selengut J.D."/>
            <person name="Shrivastava S."/>
            <person name="Sullivan S.A."/>
            <person name="Tapia R."/>
            <person name="Thompson L.S."/>
            <person name="Watkins K.L."/>
            <person name="Yang Q."/>
            <person name="Yu C."/>
            <person name="Zafar N."/>
            <person name="Zhou L."/>
            <person name="Kuske C.R."/>
        </authorList>
    </citation>
    <scope>NUCLEOTIDE SEQUENCE [LARGE SCALE GENOMIC DNA]</scope>
    <source>
        <strain evidence="2 3">Ellin345</strain>
    </source>
</reference>
<dbReference type="AlphaFoldDB" id="Q1IQT7"/>
<keyword evidence="3" id="KW-1185">Reference proteome</keyword>
<gene>
    <name evidence="2" type="ordered locus">Acid345_1762</name>
</gene>
<feature type="chain" id="PRO_5004191124" evidence="1">
    <location>
        <begin position="17"/>
        <end position="296"/>
    </location>
</feature>
<dbReference type="EMBL" id="CP000360">
    <property type="protein sequence ID" value="ABF40763.1"/>
    <property type="molecule type" value="Genomic_DNA"/>
</dbReference>